<dbReference type="Gene3D" id="3.40.50.2300">
    <property type="match status" value="1"/>
</dbReference>
<proteinExistence type="predicted"/>
<dbReference type="AlphaFoldDB" id="A0A5B2V9D6"/>
<sequence>MRILVVEDEPLYREPVCEALEQAGFEVVETASAIEAGALIRTGPVLDALFTDIALGPGP</sequence>
<feature type="modified residue" description="4-aspartylphosphate" evidence="1">
    <location>
        <position position="52"/>
    </location>
</feature>
<dbReference type="SUPFAM" id="SSF52172">
    <property type="entry name" value="CheY-like"/>
    <property type="match status" value="1"/>
</dbReference>
<evidence type="ECO:0000256" key="1">
    <source>
        <dbReference type="PROSITE-ProRule" id="PRU00169"/>
    </source>
</evidence>
<evidence type="ECO:0000313" key="3">
    <source>
        <dbReference type="EMBL" id="KAA2234847.1"/>
    </source>
</evidence>
<reference evidence="3 4" key="2">
    <citation type="submission" date="2019-09" db="EMBL/GenBank/DDBJ databases">
        <authorList>
            <person name="Jin C."/>
        </authorList>
    </citation>
    <scope>NUCLEOTIDE SEQUENCE [LARGE SCALE GENOMIC DNA]</scope>
    <source>
        <strain evidence="3 4">BN140002</strain>
    </source>
</reference>
<dbReference type="Proteomes" id="UP000323142">
    <property type="component" value="Unassembled WGS sequence"/>
</dbReference>
<dbReference type="OrthoDB" id="7210814at2"/>
<evidence type="ECO:0000259" key="2">
    <source>
        <dbReference type="PROSITE" id="PS50110"/>
    </source>
</evidence>
<protein>
    <submittedName>
        <fullName evidence="3">Response regulator transcription factor</fullName>
    </submittedName>
</protein>
<organism evidence="3 4">
    <name type="scientific">Salinarimonas soli</name>
    <dbReference type="NCBI Taxonomy" id="1638099"/>
    <lineage>
        <taxon>Bacteria</taxon>
        <taxon>Pseudomonadati</taxon>
        <taxon>Pseudomonadota</taxon>
        <taxon>Alphaproteobacteria</taxon>
        <taxon>Hyphomicrobiales</taxon>
        <taxon>Salinarimonadaceae</taxon>
        <taxon>Salinarimonas</taxon>
    </lineage>
</organism>
<dbReference type="PROSITE" id="PS50110">
    <property type="entry name" value="RESPONSE_REGULATORY"/>
    <property type="match status" value="1"/>
</dbReference>
<feature type="domain" description="Response regulatory" evidence="2">
    <location>
        <begin position="2"/>
        <end position="59"/>
    </location>
</feature>
<evidence type="ECO:0000313" key="4">
    <source>
        <dbReference type="Proteomes" id="UP000323142"/>
    </source>
</evidence>
<dbReference type="GO" id="GO:0000160">
    <property type="term" value="P:phosphorelay signal transduction system"/>
    <property type="evidence" value="ECO:0007669"/>
    <property type="project" value="InterPro"/>
</dbReference>
<keyword evidence="1" id="KW-0597">Phosphoprotein</keyword>
<comment type="caution">
    <text evidence="3">The sequence shown here is derived from an EMBL/GenBank/DDBJ whole genome shotgun (WGS) entry which is preliminary data.</text>
</comment>
<feature type="non-terminal residue" evidence="3">
    <location>
        <position position="59"/>
    </location>
</feature>
<dbReference type="InterPro" id="IPR011006">
    <property type="entry name" value="CheY-like_superfamily"/>
</dbReference>
<keyword evidence="4" id="KW-1185">Reference proteome</keyword>
<dbReference type="InterPro" id="IPR001789">
    <property type="entry name" value="Sig_transdc_resp-reg_receiver"/>
</dbReference>
<name>A0A5B2V9D6_9HYPH</name>
<gene>
    <name evidence="3" type="ORF">F0L46_22370</name>
</gene>
<dbReference type="EMBL" id="VUOA01000041">
    <property type="protein sequence ID" value="KAA2234847.1"/>
    <property type="molecule type" value="Genomic_DNA"/>
</dbReference>
<accession>A0A5B2V9D6</accession>
<reference evidence="3 4" key="1">
    <citation type="submission" date="2019-09" db="EMBL/GenBank/DDBJ databases">
        <title>Salinarimonas rosea gen. nov., sp. nov., a new member of the a-2 subgroup of the Proteobacteria.</title>
        <authorList>
            <person name="Liu J."/>
        </authorList>
    </citation>
    <scope>NUCLEOTIDE SEQUENCE [LARGE SCALE GENOMIC DNA]</scope>
    <source>
        <strain evidence="3 4">BN140002</strain>
    </source>
</reference>